<reference evidence="1 2" key="1">
    <citation type="journal article" date="2005" name="Int. J. Syst. Evol. Microbiol.">
        <title>Bacillus litoralis sp. nov., isolated from a tidal flat of the Yellow Sea in Korea.</title>
        <authorList>
            <person name="Yoon J.H."/>
            <person name="Oh T.K."/>
        </authorList>
    </citation>
    <scope>NUCLEOTIDE SEQUENCE [LARGE SCALE GENOMIC DNA]</scope>
    <source>
        <strain evidence="1 2">SW-211</strain>
    </source>
</reference>
<dbReference type="EMBL" id="VOQF01000001">
    <property type="protein sequence ID" value="TXC92727.1"/>
    <property type="molecule type" value="Genomic_DNA"/>
</dbReference>
<gene>
    <name evidence="1" type="ORF">FS935_00510</name>
</gene>
<dbReference type="OrthoDB" id="2352329at2"/>
<sequence>MDLRLKEFSKKALKHLFVGSQLDGVKFGVGPGSILIRFMHYTSNQDPDELWINIESKWTVFSTDIKDFPVSENQLRI</sequence>
<dbReference type="Proteomes" id="UP000321363">
    <property type="component" value="Unassembled WGS sequence"/>
</dbReference>
<keyword evidence="2" id="KW-1185">Reference proteome</keyword>
<dbReference type="RefSeq" id="WP_158638477.1">
    <property type="nucleotide sequence ID" value="NZ_VOQF01000001.1"/>
</dbReference>
<proteinExistence type="predicted"/>
<dbReference type="AlphaFoldDB" id="A0A5C6W451"/>
<name>A0A5C6W451_9BACI</name>
<comment type="caution">
    <text evidence="1">The sequence shown here is derived from an EMBL/GenBank/DDBJ whole genome shotgun (WGS) entry which is preliminary data.</text>
</comment>
<evidence type="ECO:0000313" key="2">
    <source>
        <dbReference type="Proteomes" id="UP000321363"/>
    </source>
</evidence>
<protein>
    <submittedName>
        <fullName evidence="1">Uncharacterized protein</fullName>
    </submittedName>
</protein>
<evidence type="ECO:0000313" key="1">
    <source>
        <dbReference type="EMBL" id="TXC92727.1"/>
    </source>
</evidence>
<organism evidence="1 2">
    <name type="scientific">Metabacillus litoralis</name>
    <dbReference type="NCBI Taxonomy" id="152268"/>
    <lineage>
        <taxon>Bacteria</taxon>
        <taxon>Bacillati</taxon>
        <taxon>Bacillota</taxon>
        <taxon>Bacilli</taxon>
        <taxon>Bacillales</taxon>
        <taxon>Bacillaceae</taxon>
        <taxon>Metabacillus</taxon>
    </lineage>
</organism>
<accession>A0A5C6W451</accession>